<gene>
    <name evidence="1" type="ORF">K491DRAFT_722075</name>
</gene>
<dbReference type="Proteomes" id="UP000799324">
    <property type="component" value="Unassembled WGS sequence"/>
</dbReference>
<proteinExistence type="predicted"/>
<evidence type="ECO:0000313" key="1">
    <source>
        <dbReference type="EMBL" id="KAF2648971.1"/>
    </source>
</evidence>
<dbReference type="EMBL" id="MU004512">
    <property type="protein sequence ID" value="KAF2648971.1"/>
    <property type="molecule type" value="Genomic_DNA"/>
</dbReference>
<evidence type="ECO:0000313" key="2">
    <source>
        <dbReference type="Proteomes" id="UP000799324"/>
    </source>
</evidence>
<reference evidence="1" key="1">
    <citation type="journal article" date="2020" name="Stud. Mycol.">
        <title>101 Dothideomycetes genomes: a test case for predicting lifestyles and emergence of pathogens.</title>
        <authorList>
            <person name="Haridas S."/>
            <person name="Albert R."/>
            <person name="Binder M."/>
            <person name="Bloem J."/>
            <person name="Labutti K."/>
            <person name="Salamov A."/>
            <person name="Andreopoulos B."/>
            <person name="Baker S."/>
            <person name="Barry K."/>
            <person name="Bills G."/>
            <person name="Bluhm B."/>
            <person name="Cannon C."/>
            <person name="Castanera R."/>
            <person name="Culley D."/>
            <person name="Daum C."/>
            <person name="Ezra D."/>
            <person name="Gonzalez J."/>
            <person name="Henrissat B."/>
            <person name="Kuo A."/>
            <person name="Liang C."/>
            <person name="Lipzen A."/>
            <person name="Lutzoni F."/>
            <person name="Magnuson J."/>
            <person name="Mondo S."/>
            <person name="Nolan M."/>
            <person name="Ohm R."/>
            <person name="Pangilinan J."/>
            <person name="Park H.-J."/>
            <person name="Ramirez L."/>
            <person name="Alfaro M."/>
            <person name="Sun H."/>
            <person name="Tritt A."/>
            <person name="Yoshinaga Y."/>
            <person name="Zwiers L.-H."/>
            <person name="Turgeon B."/>
            <person name="Goodwin S."/>
            <person name="Spatafora J."/>
            <person name="Crous P."/>
            <person name="Grigoriev I."/>
        </authorList>
    </citation>
    <scope>NUCLEOTIDE SEQUENCE</scope>
    <source>
        <strain evidence="1">CBS 122681</strain>
    </source>
</reference>
<keyword evidence="2" id="KW-1185">Reference proteome</keyword>
<dbReference type="AlphaFoldDB" id="A0A6A6SPS9"/>
<organism evidence="1 2">
    <name type="scientific">Lophiostoma macrostomum CBS 122681</name>
    <dbReference type="NCBI Taxonomy" id="1314788"/>
    <lineage>
        <taxon>Eukaryota</taxon>
        <taxon>Fungi</taxon>
        <taxon>Dikarya</taxon>
        <taxon>Ascomycota</taxon>
        <taxon>Pezizomycotina</taxon>
        <taxon>Dothideomycetes</taxon>
        <taxon>Pleosporomycetidae</taxon>
        <taxon>Pleosporales</taxon>
        <taxon>Lophiostomataceae</taxon>
        <taxon>Lophiostoma</taxon>
    </lineage>
</organism>
<name>A0A6A6SPS9_9PLEO</name>
<sequence length="133" mass="15205">MWRICSNAETERKIRSALAQADFEKARAKVLANENDRLIADRMNAQSSYFALQNQMEQGIELGVEADARKAREESEDHRFNYTLGSLLQEGVTKNPDEIERLRKKIRLLEEEARTLRERPAGGVHIKPGGHTD</sequence>
<protein>
    <submittedName>
        <fullName evidence="1">Uncharacterized protein</fullName>
    </submittedName>
</protein>
<accession>A0A6A6SPS9</accession>